<dbReference type="HOGENOM" id="CLU_3107771_0_0_1"/>
<reference evidence="2 3" key="1">
    <citation type="submission" date="2014-04" db="EMBL/GenBank/DDBJ databases">
        <authorList>
            <consortium name="DOE Joint Genome Institute"/>
            <person name="Kuo A."/>
            <person name="Kohler A."/>
            <person name="Nagy L.G."/>
            <person name="Floudas D."/>
            <person name="Copeland A."/>
            <person name="Barry K.W."/>
            <person name="Cichocki N."/>
            <person name="Veneault-Fourrey C."/>
            <person name="LaButti K."/>
            <person name="Lindquist E.A."/>
            <person name="Lipzen A."/>
            <person name="Lundell T."/>
            <person name="Morin E."/>
            <person name="Murat C."/>
            <person name="Sun H."/>
            <person name="Tunlid A."/>
            <person name="Henrissat B."/>
            <person name="Grigoriev I.V."/>
            <person name="Hibbett D.S."/>
            <person name="Martin F."/>
            <person name="Nordberg H.P."/>
            <person name="Cantor M.N."/>
            <person name="Hua S.X."/>
        </authorList>
    </citation>
    <scope>NUCLEOTIDE SEQUENCE [LARGE SCALE GENOMIC DNA]</scope>
    <source>
        <strain evidence="2 3">Foug A</strain>
    </source>
</reference>
<dbReference type="AlphaFoldDB" id="A0A0C2ZIT3"/>
<keyword evidence="3" id="KW-1185">Reference proteome</keyword>
<accession>A0A0C2ZIT3</accession>
<evidence type="ECO:0000256" key="1">
    <source>
        <dbReference type="SAM" id="SignalP"/>
    </source>
</evidence>
<feature type="chain" id="PRO_5002174943" evidence="1">
    <location>
        <begin position="26"/>
        <end position="51"/>
    </location>
</feature>
<feature type="signal peptide" evidence="1">
    <location>
        <begin position="1"/>
        <end position="25"/>
    </location>
</feature>
<dbReference type="EMBL" id="KN822051">
    <property type="protein sequence ID" value="KIM61533.1"/>
    <property type="molecule type" value="Genomic_DNA"/>
</dbReference>
<proteinExistence type="predicted"/>
<protein>
    <submittedName>
        <fullName evidence="2">Uncharacterized protein</fullName>
    </submittedName>
</protein>
<reference evidence="3" key="2">
    <citation type="submission" date="2015-01" db="EMBL/GenBank/DDBJ databases">
        <title>Evolutionary Origins and Diversification of the Mycorrhizal Mutualists.</title>
        <authorList>
            <consortium name="DOE Joint Genome Institute"/>
            <consortium name="Mycorrhizal Genomics Consortium"/>
            <person name="Kohler A."/>
            <person name="Kuo A."/>
            <person name="Nagy L.G."/>
            <person name="Floudas D."/>
            <person name="Copeland A."/>
            <person name="Barry K.W."/>
            <person name="Cichocki N."/>
            <person name="Veneault-Fourrey C."/>
            <person name="LaButti K."/>
            <person name="Lindquist E.A."/>
            <person name="Lipzen A."/>
            <person name="Lundell T."/>
            <person name="Morin E."/>
            <person name="Murat C."/>
            <person name="Riley R."/>
            <person name="Ohm R."/>
            <person name="Sun H."/>
            <person name="Tunlid A."/>
            <person name="Henrissat B."/>
            <person name="Grigoriev I.V."/>
            <person name="Hibbett D.S."/>
            <person name="Martin F."/>
        </authorList>
    </citation>
    <scope>NUCLEOTIDE SEQUENCE [LARGE SCALE GENOMIC DNA]</scope>
    <source>
        <strain evidence="3">Foug A</strain>
    </source>
</reference>
<organism evidence="2 3">
    <name type="scientific">Scleroderma citrinum Foug A</name>
    <dbReference type="NCBI Taxonomy" id="1036808"/>
    <lineage>
        <taxon>Eukaryota</taxon>
        <taxon>Fungi</taxon>
        <taxon>Dikarya</taxon>
        <taxon>Basidiomycota</taxon>
        <taxon>Agaricomycotina</taxon>
        <taxon>Agaricomycetes</taxon>
        <taxon>Agaricomycetidae</taxon>
        <taxon>Boletales</taxon>
        <taxon>Sclerodermatineae</taxon>
        <taxon>Sclerodermataceae</taxon>
        <taxon>Scleroderma</taxon>
    </lineage>
</organism>
<gene>
    <name evidence="2" type="ORF">SCLCIDRAFT_1216011</name>
</gene>
<dbReference type="Proteomes" id="UP000053989">
    <property type="component" value="Unassembled WGS sequence"/>
</dbReference>
<sequence length="51" mass="5671">MITSHQKGAPPAATACLFFILEVRAQFITFAKKLVRSSDQLHLARLDSGRK</sequence>
<evidence type="ECO:0000313" key="3">
    <source>
        <dbReference type="Proteomes" id="UP000053989"/>
    </source>
</evidence>
<keyword evidence="1" id="KW-0732">Signal</keyword>
<name>A0A0C2ZIT3_9AGAM</name>
<dbReference type="InParanoid" id="A0A0C2ZIT3"/>
<evidence type="ECO:0000313" key="2">
    <source>
        <dbReference type="EMBL" id="KIM61533.1"/>
    </source>
</evidence>